<gene>
    <name evidence="1" type="ORF">SAMN02745248_02562</name>
</gene>
<dbReference type="AlphaFoldDB" id="A0A1M6SJR1"/>
<organism evidence="1 2">
    <name type="scientific">Hathewaya proteolytica DSM 3090</name>
    <dbReference type="NCBI Taxonomy" id="1121331"/>
    <lineage>
        <taxon>Bacteria</taxon>
        <taxon>Bacillati</taxon>
        <taxon>Bacillota</taxon>
        <taxon>Clostridia</taxon>
        <taxon>Eubacteriales</taxon>
        <taxon>Clostridiaceae</taxon>
        <taxon>Hathewaya</taxon>
    </lineage>
</organism>
<keyword evidence="2" id="KW-1185">Reference proteome</keyword>
<dbReference type="RefSeq" id="WP_072904454.1">
    <property type="nucleotide sequence ID" value="NZ_FRAD01000029.1"/>
</dbReference>
<protein>
    <submittedName>
        <fullName evidence="1">Membrane dipeptidase</fullName>
    </submittedName>
</protein>
<dbReference type="CDD" id="cd01301">
    <property type="entry name" value="rDP_like"/>
    <property type="match status" value="1"/>
</dbReference>
<sequence length="318" mass="36290">MNLIDMHCDTISVLHEAGMEKRLFSNDLEVDIQKMKNGHSKAQFFALFLHLESLIKKGIAPFEFVNDMLVRFNEEMELNRDFIRHAKNLQDMEENEKQGLMSAFLTIEEGGALEGSIENLREIHSKGVSLITLTWNFENELGYPNCNPETMNKGLKERGIEFVEAMNEFNMLIDVSHLSDGGFYDVLKHSRKPFVASHSNARSITNHPRNMTDDMIKALSNKGGVMGLNFCSAFLNEKDRVSRIEYMVEHLKHIRNIGGIDVMAMGTDFDGIGCELEMKNIGEMNKLVDALQKANFTENDIEKIFHKNVERVIGEVLR</sequence>
<name>A0A1M6SJR1_9CLOT</name>
<accession>A0A1M6SJR1</accession>
<proteinExistence type="predicted"/>
<dbReference type="Proteomes" id="UP000183952">
    <property type="component" value="Unassembled WGS sequence"/>
</dbReference>
<dbReference type="EMBL" id="FRAD01000029">
    <property type="protein sequence ID" value="SHK44981.1"/>
    <property type="molecule type" value="Genomic_DNA"/>
</dbReference>
<reference evidence="1 2" key="1">
    <citation type="submission" date="2016-11" db="EMBL/GenBank/DDBJ databases">
        <authorList>
            <person name="Jaros S."/>
            <person name="Januszkiewicz K."/>
            <person name="Wedrychowicz H."/>
        </authorList>
    </citation>
    <scope>NUCLEOTIDE SEQUENCE [LARGE SCALE GENOMIC DNA]</scope>
    <source>
        <strain evidence="1 2">DSM 3090</strain>
    </source>
</reference>
<dbReference type="InterPro" id="IPR032466">
    <property type="entry name" value="Metal_Hydrolase"/>
</dbReference>
<dbReference type="InterPro" id="IPR008257">
    <property type="entry name" value="Pept_M19"/>
</dbReference>
<dbReference type="GO" id="GO:0006508">
    <property type="term" value="P:proteolysis"/>
    <property type="evidence" value="ECO:0007669"/>
    <property type="project" value="InterPro"/>
</dbReference>
<evidence type="ECO:0000313" key="1">
    <source>
        <dbReference type="EMBL" id="SHK44981.1"/>
    </source>
</evidence>
<dbReference type="PANTHER" id="PTHR10443:SF12">
    <property type="entry name" value="DIPEPTIDASE"/>
    <property type="match status" value="1"/>
</dbReference>
<dbReference type="Pfam" id="PF01244">
    <property type="entry name" value="Peptidase_M19"/>
    <property type="match status" value="1"/>
</dbReference>
<dbReference type="Gene3D" id="3.20.20.140">
    <property type="entry name" value="Metal-dependent hydrolases"/>
    <property type="match status" value="1"/>
</dbReference>
<dbReference type="OrthoDB" id="9804920at2"/>
<dbReference type="PROSITE" id="PS51365">
    <property type="entry name" value="RENAL_DIPEPTIDASE_2"/>
    <property type="match status" value="1"/>
</dbReference>
<evidence type="ECO:0000313" key="2">
    <source>
        <dbReference type="Proteomes" id="UP000183952"/>
    </source>
</evidence>
<dbReference type="STRING" id="1121331.SAMN02745248_02562"/>
<dbReference type="PANTHER" id="PTHR10443">
    <property type="entry name" value="MICROSOMAL DIPEPTIDASE"/>
    <property type="match status" value="1"/>
</dbReference>
<dbReference type="GO" id="GO:0070573">
    <property type="term" value="F:metallodipeptidase activity"/>
    <property type="evidence" value="ECO:0007669"/>
    <property type="project" value="InterPro"/>
</dbReference>
<dbReference type="SUPFAM" id="SSF51556">
    <property type="entry name" value="Metallo-dependent hydrolases"/>
    <property type="match status" value="1"/>
</dbReference>